<feature type="region of interest" description="Disordered" evidence="1">
    <location>
        <begin position="78"/>
        <end position="112"/>
    </location>
</feature>
<dbReference type="GO" id="GO:0070210">
    <property type="term" value="C:Rpd3L-Expanded complex"/>
    <property type="evidence" value="ECO:0007669"/>
    <property type="project" value="TreeGrafter"/>
</dbReference>
<dbReference type="Pfam" id="PF04433">
    <property type="entry name" value="SWIRM"/>
    <property type="match status" value="1"/>
</dbReference>
<organism evidence="3 4">
    <name type="scientific">Candida theae</name>
    <dbReference type="NCBI Taxonomy" id="1198502"/>
    <lineage>
        <taxon>Eukaryota</taxon>
        <taxon>Fungi</taxon>
        <taxon>Dikarya</taxon>
        <taxon>Ascomycota</taxon>
        <taxon>Saccharomycotina</taxon>
        <taxon>Pichiomycetes</taxon>
        <taxon>Debaryomycetaceae</taxon>
        <taxon>Candida/Lodderomyces clade</taxon>
        <taxon>Candida</taxon>
    </lineage>
</organism>
<dbReference type="PANTHER" id="PTHR12374">
    <property type="entry name" value="TRANSCRIPTIONAL ADAPTOR 2 ADA2 -RELATED"/>
    <property type="match status" value="1"/>
</dbReference>
<dbReference type="FunFam" id="1.10.10.10:FF:000087">
    <property type="entry name" value="Transcriptional adapter 2"/>
    <property type="match status" value="1"/>
</dbReference>
<dbReference type="GO" id="GO:0003682">
    <property type="term" value="F:chromatin binding"/>
    <property type="evidence" value="ECO:0007669"/>
    <property type="project" value="TreeGrafter"/>
</dbReference>
<feature type="region of interest" description="Disordered" evidence="1">
    <location>
        <begin position="132"/>
        <end position="160"/>
    </location>
</feature>
<dbReference type="GO" id="GO:0006357">
    <property type="term" value="P:regulation of transcription by RNA polymerase II"/>
    <property type="evidence" value="ECO:0007669"/>
    <property type="project" value="TreeGrafter"/>
</dbReference>
<dbReference type="Proteomes" id="UP001204833">
    <property type="component" value="Unassembled WGS sequence"/>
</dbReference>
<dbReference type="Gene3D" id="1.10.10.10">
    <property type="entry name" value="Winged helix-like DNA-binding domain superfamily/Winged helix DNA-binding domain"/>
    <property type="match status" value="1"/>
</dbReference>
<dbReference type="GO" id="GO:0006338">
    <property type="term" value="P:chromatin remodeling"/>
    <property type="evidence" value="ECO:0007669"/>
    <property type="project" value="TreeGrafter"/>
</dbReference>
<name>A0AAD5BCW9_9ASCO</name>
<dbReference type="InterPro" id="IPR007526">
    <property type="entry name" value="SWIRM"/>
</dbReference>
<accession>A0AAD5BCW9</accession>
<protein>
    <recommendedName>
        <fullName evidence="2">SWIRM domain-containing protein</fullName>
    </recommendedName>
</protein>
<feature type="region of interest" description="Disordered" evidence="1">
    <location>
        <begin position="229"/>
        <end position="292"/>
    </location>
</feature>
<feature type="compositionally biased region" description="Low complexity" evidence="1">
    <location>
        <begin position="230"/>
        <end position="242"/>
    </location>
</feature>
<gene>
    <name evidence="3" type="ORF">KGF57_003954</name>
</gene>
<dbReference type="GO" id="GO:0003713">
    <property type="term" value="F:transcription coactivator activity"/>
    <property type="evidence" value="ECO:0007669"/>
    <property type="project" value="TreeGrafter"/>
</dbReference>
<dbReference type="GeneID" id="76152012"/>
<dbReference type="SUPFAM" id="SSF46689">
    <property type="entry name" value="Homeodomain-like"/>
    <property type="match status" value="1"/>
</dbReference>
<reference evidence="3 4" key="1">
    <citation type="journal article" date="2022" name="DNA Res.">
        <title>Genome analysis of five recently described species of the CUG-Ser clade uncovers Candida theae as a new hybrid lineage with pathogenic potential in the Candida parapsilosis species complex.</title>
        <authorList>
            <person name="Mixao V."/>
            <person name="Del Olmo V."/>
            <person name="Hegedusova E."/>
            <person name="Saus E."/>
            <person name="Pryszcz L."/>
            <person name="Cillingova A."/>
            <person name="Nosek J."/>
            <person name="Gabaldon T."/>
        </authorList>
    </citation>
    <scope>NUCLEOTIDE SEQUENCE [LARGE SCALE GENOMIC DNA]</scope>
    <source>
        <strain evidence="3 4">CBS 12239</strain>
    </source>
</reference>
<feature type="domain" description="SWIRM" evidence="2">
    <location>
        <begin position="349"/>
        <end position="418"/>
    </location>
</feature>
<evidence type="ECO:0000256" key="1">
    <source>
        <dbReference type="SAM" id="MobiDB-lite"/>
    </source>
</evidence>
<feature type="compositionally biased region" description="Basic and acidic residues" evidence="1">
    <location>
        <begin position="28"/>
        <end position="41"/>
    </location>
</feature>
<evidence type="ECO:0000259" key="2">
    <source>
        <dbReference type="Pfam" id="PF04433"/>
    </source>
</evidence>
<feature type="region of interest" description="Disordered" evidence="1">
    <location>
        <begin position="1"/>
        <end position="41"/>
    </location>
</feature>
<proteinExistence type="predicted"/>
<feature type="compositionally biased region" description="Low complexity" evidence="1">
    <location>
        <begin position="78"/>
        <end position="103"/>
    </location>
</feature>
<dbReference type="InterPro" id="IPR036388">
    <property type="entry name" value="WH-like_DNA-bd_sf"/>
</dbReference>
<evidence type="ECO:0000313" key="4">
    <source>
        <dbReference type="Proteomes" id="UP001204833"/>
    </source>
</evidence>
<evidence type="ECO:0000313" key="3">
    <source>
        <dbReference type="EMBL" id="KAI5953745.1"/>
    </source>
</evidence>
<comment type="caution">
    <text evidence="3">The sequence shown here is derived from an EMBL/GenBank/DDBJ whole genome shotgun (WGS) entry which is preliminary data.</text>
</comment>
<keyword evidence="4" id="KW-1185">Reference proteome</keyword>
<sequence length="428" mass="48446">MTSDTNNKEHARHINGSIIPNCPTPNNFEDKLPSTIESHDRNGTMNIPKCLVSSPVHFNANESVEYFGPHLPSYYSKSDNNSSNITNNNTTSTTPSSSSTSQPLSPPLSPYQRNAELKKPVQLPQFFNKDLKVESKQQQQKPQQYQHHHHHHHGPSFLNSGKEFKLENFKDYILTVNIKPTRKYYNHQFEFLDKYSTNASIENKNYIASLPTRKYKRRFNYDSNDELATEDATTTATTTTRGTRTRRLPKSYEDSDLDTSSVVSSSPKRRRRPNGGVGTGAGGSAAASGSSTPIPIAVQQQMLIDESIPDYSPDASKTLPANNTKCLKIEWKGQPMDLSHDPNLSKYPNLHPAEIVLASILRLPIAVYMDSKRRLFFEKVNKIKLGKTFRRTDAQKACRIDVNKASRLYAAFEKVGWLEDELFDDYRD</sequence>
<dbReference type="RefSeq" id="XP_051607529.1">
    <property type="nucleotide sequence ID" value="XM_051753424.1"/>
</dbReference>
<dbReference type="PANTHER" id="PTHR12374:SF21">
    <property type="entry name" value="SWIRM DOMAIN-CONTAINING PROTEIN FUN19-RELATED"/>
    <property type="match status" value="1"/>
</dbReference>
<dbReference type="AlphaFoldDB" id="A0AAD5BCW9"/>
<dbReference type="EMBL" id="JAIHNG010000139">
    <property type="protein sequence ID" value="KAI5953745.1"/>
    <property type="molecule type" value="Genomic_DNA"/>
</dbReference>
<dbReference type="InterPro" id="IPR009057">
    <property type="entry name" value="Homeodomain-like_sf"/>
</dbReference>